<dbReference type="CDD" id="cd04301">
    <property type="entry name" value="NAT_SF"/>
    <property type="match status" value="1"/>
</dbReference>
<dbReference type="Gene3D" id="3.40.630.30">
    <property type="match status" value="1"/>
</dbReference>
<evidence type="ECO:0000313" key="2">
    <source>
        <dbReference type="EMBL" id="CTQ64201.1"/>
    </source>
</evidence>
<dbReference type="InterPro" id="IPR000182">
    <property type="entry name" value="GNAT_dom"/>
</dbReference>
<dbReference type="NCBIfam" id="NF002959">
    <property type="entry name" value="PRK03624.1"/>
    <property type="match status" value="1"/>
</dbReference>
<organism evidence="2 3">
    <name type="scientific">Roseibium alexandrii</name>
    <dbReference type="NCBI Taxonomy" id="388408"/>
    <lineage>
        <taxon>Bacteria</taxon>
        <taxon>Pseudomonadati</taxon>
        <taxon>Pseudomonadota</taxon>
        <taxon>Alphaproteobacteria</taxon>
        <taxon>Hyphomicrobiales</taxon>
        <taxon>Stappiaceae</taxon>
        <taxon>Roseibium</taxon>
    </lineage>
</organism>
<dbReference type="Pfam" id="PF00583">
    <property type="entry name" value="Acetyltransf_1"/>
    <property type="match status" value="1"/>
</dbReference>
<evidence type="ECO:0000313" key="3">
    <source>
        <dbReference type="Proteomes" id="UP000053235"/>
    </source>
</evidence>
<protein>
    <submittedName>
        <fullName evidence="2">Acetyltransferase YpeA</fullName>
        <ecNumber evidence="2">2.3.1.-</ecNumber>
    </submittedName>
</protein>
<dbReference type="GO" id="GO:0016747">
    <property type="term" value="F:acyltransferase activity, transferring groups other than amino-acyl groups"/>
    <property type="evidence" value="ECO:0007669"/>
    <property type="project" value="InterPro"/>
</dbReference>
<keyword evidence="3" id="KW-1185">Reference proteome</keyword>
<sequence>MPDADKSVIVLFEEQHRQDVIALWKKCGLVRAWNDPDKDIDRCLNVDDSRLFVLMKDQTVIGSVMTGYDGHRGAVYYLSVDPAHQGGGYGRKLMKQCEDYLTGLSCPKINLFVRKDNDAVHRFYGDMDYALETSAAFGKRLIPDD</sequence>
<keyword evidence="2" id="KW-0808">Transferase</keyword>
<dbReference type="RefSeq" id="WP_055670214.1">
    <property type="nucleotide sequence ID" value="NZ_CXWD01000001.1"/>
</dbReference>
<dbReference type="OrthoDB" id="1821130at2"/>
<dbReference type="InterPro" id="IPR016181">
    <property type="entry name" value="Acyl_CoA_acyltransferase"/>
</dbReference>
<gene>
    <name evidence="2" type="primary">ypeA_1</name>
    <name evidence="2" type="ORF">LAX5112_00215</name>
</gene>
<feature type="domain" description="N-acetyltransferase" evidence="1">
    <location>
        <begin position="7"/>
        <end position="145"/>
    </location>
</feature>
<dbReference type="PROSITE" id="PS51186">
    <property type="entry name" value="GNAT"/>
    <property type="match status" value="1"/>
</dbReference>
<dbReference type="EMBL" id="CXWD01000001">
    <property type="protein sequence ID" value="CTQ64201.1"/>
    <property type="molecule type" value="Genomic_DNA"/>
</dbReference>
<proteinExistence type="predicted"/>
<accession>A0A0M6ZPP2</accession>
<dbReference type="STRING" id="388408.LAX5112_00215"/>
<dbReference type="AlphaFoldDB" id="A0A0M6ZPP2"/>
<dbReference type="Proteomes" id="UP000053235">
    <property type="component" value="Unassembled WGS sequence"/>
</dbReference>
<name>A0A0M6ZPP2_9HYPH</name>
<keyword evidence="2" id="KW-0012">Acyltransferase</keyword>
<dbReference type="EC" id="2.3.1.-" evidence="2"/>
<evidence type="ECO:0000259" key="1">
    <source>
        <dbReference type="PROSITE" id="PS51186"/>
    </source>
</evidence>
<dbReference type="SUPFAM" id="SSF55729">
    <property type="entry name" value="Acyl-CoA N-acyltransferases (Nat)"/>
    <property type="match status" value="1"/>
</dbReference>
<reference evidence="3" key="1">
    <citation type="submission" date="2015-07" db="EMBL/GenBank/DDBJ databases">
        <authorList>
            <person name="Rodrigo-Torres Lidia"/>
            <person name="Arahal R.David."/>
        </authorList>
    </citation>
    <scope>NUCLEOTIDE SEQUENCE [LARGE SCALE GENOMIC DNA]</scope>
    <source>
        <strain evidence="3">CECT 5112</strain>
    </source>
</reference>